<evidence type="ECO:0000313" key="3">
    <source>
        <dbReference type="WBParaSite" id="PDA_v2.g9442.t1"/>
    </source>
</evidence>
<evidence type="ECO:0000313" key="2">
    <source>
        <dbReference type="Proteomes" id="UP000887578"/>
    </source>
</evidence>
<name>A0A914R4B7_9BILA</name>
<protein>
    <submittedName>
        <fullName evidence="3">Uncharacterized protein</fullName>
    </submittedName>
</protein>
<proteinExistence type="predicted"/>
<reference evidence="3" key="1">
    <citation type="submission" date="2022-11" db="UniProtKB">
        <authorList>
            <consortium name="WormBaseParasite"/>
        </authorList>
    </citation>
    <scope>IDENTIFICATION</scope>
</reference>
<keyword evidence="2" id="KW-1185">Reference proteome</keyword>
<feature type="signal peptide" evidence="1">
    <location>
        <begin position="1"/>
        <end position="15"/>
    </location>
</feature>
<feature type="chain" id="PRO_5036815321" evidence="1">
    <location>
        <begin position="16"/>
        <end position="179"/>
    </location>
</feature>
<sequence length="179" mass="20513">MKVLAFAAILQMVACDGNDWKTSRPVHLLAEVGRPEYTKTTEEDFELVKEPLIIRFERDWSSSDPTKRHRCESNSDMEKEMLPEHQVCFCYYSKGVSETGDILGCGKDYAYLCSTLQYSDFDVYTSGKLIQYRNAETYNIPPFTVEEKVSDDGNIVPMIRLKKIHDGCGLIYIVSFSFC</sequence>
<dbReference type="AlphaFoldDB" id="A0A914R4B7"/>
<keyword evidence="1" id="KW-0732">Signal</keyword>
<organism evidence="2 3">
    <name type="scientific">Panagrolaimus davidi</name>
    <dbReference type="NCBI Taxonomy" id="227884"/>
    <lineage>
        <taxon>Eukaryota</taxon>
        <taxon>Metazoa</taxon>
        <taxon>Ecdysozoa</taxon>
        <taxon>Nematoda</taxon>
        <taxon>Chromadorea</taxon>
        <taxon>Rhabditida</taxon>
        <taxon>Tylenchina</taxon>
        <taxon>Panagrolaimomorpha</taxon>
        <taxon>Panagrolaimoidea</taxon>
        <taxon>Panagrolaimidae</taxon>
        <taxon>Panagrolaimus</taxon>
    </lineage>
</organism>
<dbReference type="Proteomes" id="UP000887578">
    <property type="component" value="Unplaced"/>
</dbReference>
<dbReference type="WBParaSite" id="PDA_v2.g9442.t1">
    <property type="protein sequence ID" value="PDA_v2.g9442.t1"/>
    <property type="gene ID" value="PDA_v2.g9442"/>
</dbReference>
<evidence type="ECO:0000256" key="1">
    <source>
        <dbReference type="SAM" id="SignalP"/>
    </source>
</evidence>
<accession>A0A914R4B7</accession>